<reference evidence="1 2" key="3">
    <citation type="journal article" date="2008" name="BMC Genomics">
        <title>The genome of the versatile nitrogen fixer Azorhizobium caulinodans ORS571.</title>
        <authorList>
            <person name="Lee KB."/>
            <person name="Backer P.D."/>
            <person name="Aono T."/>
            <person name="Liu CT."/>
            <person name="Suzuki S."/>
            <person name="Suzuki T."/>
            <person name="Kaneko T."/>
            <person name="Yamada M."/>
            <person name="Tabata S."/>
            <person name="Kupfer D.M."/>
            <person name="Najar F.Z."/>
            <person name="Wiley G.B."/>
            <person name="Roe B."/>
            <person name="Binnewies T.T."/>
            <person name="Ussery D.W."/>
            <person name="D'Haeze W."/>
            <person name="Herder J.D."/>
            <person name="Gevers D."/>
            <person name="Vereecke D."/>
            <person name="Holsters M."/>
            <person name="Oyaizu H."/>
        </authorList>
    </citation>
    <scope>NUCLEOTIDE SEQUENCE [LARGE SCALE GENOMIC DNA]</scope>
    <source>
        <strain evidence="2">ATCC 43989 / DSM 5975 / JCM 20966 / LMG 6465 / NBRC 14845 / NCIMB 13405 / ORS 571</strain>
    </source>
</reference>
<dbReference type="EMBL" id="AP009384">
    <property type="protein sequence ID" value="BAF89525.1"/>
    <property type="molecule type" value="Genomic_DNA"/>
</dbReference>
<organism evidence="1 2">
    <name type="scientific">Azorhizobium caulinodans (strain ATCC 43989 / DSM 5975 / JCM 20966 / LMG 6465 / NBRC 14845 / NCIMB 13405 / ORS 571)</name>
    <dbReference type="NCBI Taxonomy" id="438753"/>
    <lineage>
        <taxon>Bacteria</taxon>
        <taxon>Pseudomonadati</taxon>
        <taxon>Pseudomonadota</taxon>
        <taxon>Alphaproteobacteria</taxon>
        <taxon>Hyphomicrobiales</taxon>
        <taxon>Xanthobacteraceae</taxon>
        <taxon>Azorhizobium</taxon>
    </lineage>
</organism>
<evidence type="ECO:0000313" key="1">
    <source>
        <dbReference type="EMBL" id="BAF89525.1"/>
    </source>
</evidence>
<dbReference type="Proteomes" id="UP000000270">
    <property type="component" value="Chromosome"/>
</dbReference>
<dbReference type="eggNOG" id="ENOG5033JHH">
    <property type="taxonomic scope" value="Bacteria"/>
</dbReference>
<proteinExistence type="predicted"/>
<reference evidence="2" key="2">
    <citation type="submission" date="2007-04" db="EMBL/GenBank/DDBJ databases">
        <title>Complete genome sequence of the nitrogen-fixing bacterium Azorhizobium caulinodans ORS571.</title>
        <authorList>
            <person name="Lee K.B."/>
            <person name="Backer P.D."/>
            <person name="Aono T."/>
            <person name="Liu C.T."/>
            <person name="Suzuki S."/>
            <person name="Suzuki T."/>
            <person name="Kaneko T."/>
            <person name="Yamada M."/>
            <person name="Tabata S."/>
            <person name="Kupfer D.M."/>
            <person name="Najar F.Z."/>
            <person name="Wiley G.B."/>
            <person name="Roe B."/>
            <person name="Binnewies T."/>
            <person name="Ussery D."/>
            <person name="Vereecke D."/>
            <person name="Gevers D."/>
            <person name="Holsters M."/>
            <person name="Oyaizu H."/>
        </authorList>
    </citation>
    <scope>NUCLEOTIDE SEQUENCE [LARGE SCALE GENOMIC DNA]</scope>
    <source>
        <strain evidence="2">ATCC 43989 / DSM 5975 / JCM 20966 / LMG 6465 / NBRC 14845 / NCIMB 13405 / ORS 571</strain>
    </source>
</reference>
<accession>A8IER9</accession>
<reference evidence="1 2" key="1">
    <citation type="journal article" date="2007" name="Appl. Environ. Microbiol.">
        <title>Rhizobial factors required for stem nodule maturation and maintenance in Sesbania rostrata-Azorhizobium caulinodans ORS571 symbiosis.</title>
        <authorList>
            <person name="Suzuki S."/>
            <person name="Aono T."/>
            <person name="Lee KB."/>
            <person name="Suzuki T."/>
            <person name="Liu CT."/>
            <person name="Miwa H."/>
            <person name="Wakao S."/>
            <person name="Iki T."/>
            <person name="Oyaizu H."/>
        </authorList>
    </citation>
    <scope>NUCLEOTIDE SEQUENCE [LARGE SCALE GENOMIC DNA]</scope>
    <source>
        <strain evidence="2">ATCC 43989 / DSM 5975 / JCM 20966 / LMG 6465 / NBRC 14845 / NCIMB 13405 / ORS 571</strain>
    </source>
</reference>
<protein>
    <submittedName>
        <fullName evidence="1">Uncharacterized protein</fullName>
    </submittedName>
</protein>
<evidence type="ECO:0000313" key="2">
    <source>
        <dbReference type="Proteomes" id="UP000000270"/>
    </source>
</evidence>
<dbReference type="KEGG" id="azc:AZC_3527"/>
<dbReference type="AlphaFoldDB" id="A8IER9"/>
<dbReference type="HOGENOM" id="CLU_1369770_0_0_5"/>
<sequence length="199" mass="20579">MRRPNLGSLGAGVCGAMMGLMGWGLLAGVPAAAAPQSPSKCLSSDGFLVIHRDSTLGPGSDILVRPVPAGAAAPECVYKKTPGDVEVSSPNEADYVVGAAGRFLVMDRGTGPSRNLVIYDMAARKPVLTQAYDGETPVKITAEAVTFSAIVGPATAKTCPKFQEYTKQGLTPVLTSETSVRLPSLARTRSAATRCAAQQ</sequence>
<reference evidence="1 2" key="6">
    <citation type="journal article" date="2011" name="Appl. Environ. Microbiol.">
        <title>Involvement of the azorhizobial chromosome partition gene (parA) in the onset of bacteroid differentiation during Sesbania rostrata stem nodule development.</title>
        <authorList>
            <person name="Liu CT."/>
            <person name="Lee KB."/>
            <person name="Wang YS."/>
            <person name="Peng MH."/>
            <person name="Lee KT."/>
            <person name="Suzuki S."/>
            <person name="Suzuki T."/>
            <person name="Oyaizu H."/>
        </authorList>
    </citation>
    <scope>NUCLEOTIDE SEQUENCE [LARGE SCALE GENOMIC DNA]</scope>
    <source>
        <strain evidence="2">ATCC 43989 / DSM 5975 / JCM 20966 / LMG 6465 / NBRC 14845 / NCIMB 13405 / ORS 571</strain>
    </source>
</reference>
<reference evidence="1 2" key="4">
    <citation type="journal article" date="2009" name="Appl. Environ. Microbiol.">
        <title>Comparative genome-wide transcriptional profiling of Azorhizobium caulinodans ORS571 grown under free-living and symbiotic conditions.</title>
        <authorList>
            <person name="Tsukada S."/>
            <person name="Aono T."/>
            <person name="Akiba N."/>
            <person name="Lee KB."/>
            <person name="Liu CT."/>
            <person name="Toyazaki H."/>
            <person name="Oyaizu H."/>
        </authorList>
    </citation>
    <scope>NUCLEOTIDE SEQUENCE [LARGE SCALE GENOMIC DNA]</scope>
    <source>
        <strain evidence="2">ATCC 43989 / DSM 5975 / JCM 20966 / LMG 6465 / NBRC 14845 / NCIMB 13405 / ORS 571</strain>
    </source>
</reference>
<reference evidence="1 2" key="5">
    <citation type="journal article" date="2010" name="Appl. Environ. Microbiol.">
        <title>phrR-like gene praR of Azorhizobium caulinodans ORS571 is essential for symbiosis with Sesbania rostrata and is involved in expression of reb genes.</title>
        <authorList>
            <person name="Akiba N."/>
            <person name="Aono T."/>
            <person name="Toyazaki H."/>
            <person name="Sato S."/>
            <person name="Oyaizu H."/>
        </authorList>
    </citation>
    <scope>NUCLEOTIDE SEQUENCE [LARGE SCALE GENOMIC DNA]</scope>
    <source>
        <strain evidence="2">ATCC 43989 / DSM 5975 / JCM 20966 / LMG 6465 / NBRC 14845 / NCIMB 13405 / ORS 571</strain>
    </source>
</reference>
<keyword evidence="2" id="KW-1185">Reference proteome</keyword>
<gene>
    <name evidence="1" type="ordered locus">AZC_3527</name>
</gene>
<name>A8IER9_AZOC5</name>